<keyword evidence="2" id="KW-0560">Oxidoreductase</keyword>
<dbReference type="PANTHER" id="PTHR45024">
    <property type="entry name" value="DEHYDROGENASES, SHORT CHAIN"/>
    <property type="match status" value="1"/>
</dbReference>
<dbReference type="PRINTS" id="PR00080">
    <property type="entry name" value="SDRFAMILY"/>
</dbReference>
<dbReference type="EMBL" id="CP017105">
    <property type="protein sequence ID" value="APO70706.1"/>
    <property type="molecule type" value="Genomic_DNA"/>
</dbReference>
<evidence type="ECO:0000256" key="2">
    <source>
        <dbReference type="ARBA" id="ARBA00023002"/>
    </source>
</evidence>
<dbReference type="InterPro" id="IPR036291">
    <property type="entry name" value="NAD(P)-bd_dom_sf"/>
</dbReference>
<evidence type="ECO:0000313" key="6">
    <source>
        <dbReference type="Proteomes" id="UP000184749"/>
    </source>
</evidence>
<organism evidence="5 6">
    <name type="scientific">Rhizobium gallicum</name>
    <dbReference type="NCBI Taxonomy" id="56730"/>
    <lineage>
        <taxon>Bacteria</taxon>
        <taxon>Pseudomonadati</taxon>
        <taxon>Pseudomonadota</taxon>
        <taxon>Alphaproteobacteria</taxon>
        <taxon>Hyphomicrobiales</taxon>
        <taxon>Rhizobiaceae</taxon>
        <taxon>Rhizobium/Agrobacterium group</taxon>
        <taxon>Rhizobium</taxon>
    </lineage>
</organism>
<dbReference type="RefSeq" id="WP_074071167.1">
    <property type="nucleotide sequence ID" value="NZ_CP017105.1"/>
</dbReference>
<dbReference type="InterPro" id="IPR002347">
    <property type="entry name" value="SDR_fam"/>
</dbReference>
<proteinExistence type="inferred from homology"/>
<geneLocation type="plasmid" evidence="6">
    <name>prgalie4872d</name>
</geneLocation>
<name>A0A1L5NS23_9HYPH</name>
<dbReference type="GO" id="GO:0016491">
    <property type="term" value="F:oxidoreductase activity"/>
    <property type="evidence" value="ECO:0007669"/>
    <property type="project" value="UniProtKB-KW"/>
</dbReference>
<keyword evidence="5" id="KW-0614">Plasmid</keyword>
<dbReference type="SUPFAM" id="SSF51735">
    <property type="entry name" value="NAD(P)-binding Rossmann-fold domains"/>
    <property type="match status" value="1"/>
</dbReference>
<protein>
    <submittedName>
        <fullName evidence="5">Short-chain dehydrogenase protein</fullName>
    </submittedName>
</protein>
<gene>
    <name evidence="5" type="ORF">IE4872_PD00165</name>
</gene>
<dbReference type="Proteomes" id="UP000184749">
    <property type="component" value="Plasmid pRgalIE4872d"/>
</dbReference>
<comment type="similarity">
    <text evidence="1 3">Belongs to the short-chain dehydrogenases/reductases (SDR) family.</text>
</comment>
<dbReference type="PRINTS" id="PR00081">
    <property type="entry name" value="GDHRDH"/>
</dbReference>
<accession>A0A1L5NS23</accession>
<dbReference type="AlphaFoldDB" id="A0A1L5NS23"/>
<evidence type="ECO:0000313" key="5">
    <source>
        <dbReference type="EMBL" id="APO70706.1"/>
    </source>
</evidence>
<dbReference type="InterPro" id="IPR057326">
    <property type="entry name" value="KR_dom"/>
</dbReference>
<dbReference type="InterPro" id="IPR051687">
    <property type="entry name" value="Peroxisomal_Beta-Oxidation"/>
</dbReference>
<dbReference type="Gene3D" id="3.40.50.720">
    <property type="entry name" value="NAD(P)-binding Rossmann-like Domain"/>
    <property type="match status" value="1"/>
</dbReference>
<dbReference type="PANTHER" id="PTHR45024:SF2">
    <property type="entry name" value="SCP2 DOMAIN-CONTAINING PROTEIN"/>
    <property type="match status" value="1"/>
</dbReference>
<dbReference type="Pfam" id="PF00106">
    <property type="entry name" value="adh_short"/>
    <property type="match status" value="1"/>
</dbReference>
<evidence type="ECO:0000256" key="3">
    <source>
        <dbReference type="RuleBase" id="RU000363"/>
    </source>
</evidence>
<reference evidence="5 6" key="1">
    <citation type="submission" date="2016-09" db="EMBL/GenBank/DDBJ databases">
        <title>The complete genome sequences of Rhizobium gallicum, symbiovars gallicum and phaseoli, symbionts associated to common bean (Phaseolus vulgaris).</title>
        <authorList>
            <person name="Bustos P."/>
            <person name="Santamaria R.I."/>
            <person name="Perez-Carrascal O.M."/>
            <person name="Juarez S."/>
            <person name="Lozano L."/>
            <person name="Martinez-Flores I."/>
            <person name="Martinez-Romero E."/>
            <person name="Cevallos M."/>
            <person name="Romero D."/>
            <person name="Davila G."/>
            <person name="Gonzalez V."/>
        </authorList>
    </citation>
    <scope>NUCLEOTIDE SEQUENCE [LARGE SCALE GENOMIC DNA]</scope>
    <source>
        <strain evidence="5 6">IE4872</strain>
        <plasmid evidence="6">prgalie4872d</plasmid>
    </source>
</reference>
<evidence type="ECO:0000259" key="4">
    <source>
        <dbReference type="SMART" id="SM00822"/>
    </source>
</evidence>
<evidence type="ECO:0000256" key="1">
    <source>
        <dbReference type="ARBA" id="ARBA00006484"/>
    </source>
</evidence>
<feature type="domain" description="Ketoreductase" evidence="4">
    <location>
        <begin position="8"/>
        <end position="197"/>
    </location>
</feature>
<sequence>MSIRFDGKVAIVTGAGAGLGRAHALLLASRGAKVVVNDPGGSLDGQGANAFVADQVVEEIRAAGGEAVANYASVADRAGAASIVQTALNSFGGIHIVLNNAGILRDKSFRKMPLEDFELVMQVHFMGTVYVTHAAWPHLLDQSYGRVVLTSSASGLANSFGQSNYASAKAAMLGLMNCLKNEGSRSNVKVNMVAPVATTRMTEGVIAARQAELSKPERVSPAVAWLCSEACDVSGVTVVAGAGYYGRAQMMKGSGAVIRPGETATIEEFAETLPEVMSLDRVEPFNSTLSPQVRELLGIEQR</sequence>
<dbReference type="SMART" id="SM00822">
    <property type="entry name" value="PKS_KR"/>
    <property type="match status" value="1"/>
</dbReference>